<dbReference type="SUPFAM" id="SSF103473">
    <property type="entry name" value="MFS general substrate transporter"/>
    <property type="match status" value="1"/>
</dbReference>
<dbReference type="InterPro" id="IPR052714">
    <property type="entry name" value="MFS_Exporter"/>
</dbReference>
<evidence type="ECO:0000256" key="1">
    <source>
        <dbReference type="ARBA" id="ARBA00004651"/>
    </source>
</evidence>
<keyword evidence="5 6" id="KW-0472">Membrane</keyword>
<sequence length="397" mass="42452">MNKEKLWTKNFIALTGANGFLFTGFHCLLPTLPVYAASLGATGSQIGIVTGIFGFAAIFVRLFTDTGVRSLGKKKCLYIGLLLSFIATVSYRLFSSIDILILARIIHGFGFGLSTTFAAAIVSDVIPDSRRGEGIGYFGLGSTIAMALAPALGVLLLDNYSSISLFAFSAAATCFAILCTKTSNAKEIIPQLPTKALNNSIKNKLFEHGTGVPAILTILFGVAYGSVNTFIIMMANEAGIADAGLFFILGTVFVFISRPFGGRLFDLKGAFWVVLPGAVCFLLSLFILINSISLQMLLGASVLYGLGGGLLLPALMTWTLNLVRSDRRSAASATFYNMLDIGTSAGIILLGSVAGSIGYISMYNYVIYTMIAFIVFFLLQHFFNPRSKSFAADKNES</sequence>
<name>A0ABT9Y9U7_9FIRM</name>
<keyword evidence="2" id="KW-0813">Transport</keyword>
<feature type="transmembrane region" description="Helical" evidence="6">
    <location>
        <begin position="163"/>
        <end position="180"/>
    </location>
</feature>
<feature type="transmembrane region" description="Helical" evidence="6">
    <location>
        <begin position="269"/>
        <end position="289"/>
    </location>
</feature>
<feature type="transmembrane region" description="Helical" evidence="6">
    <location>
        <begin position="238"/>
        <end position="257"/>
    </location>
</feature>
<feature type="transmembrane region" description="Helical" evidence="6">
    <location>
        <begin position="76"/>
        <end position="94"/>
    </location>
</feature>
<dbReference type="PANTHER" id="PTHR23531:SF1">
    <property type="entry name" value="QUINOLENE RESISTANCE PROTEIN NORA"/>
    <property type="match status" value="1"/>
</dbReference>
<feature type="transmembrane region" description="Helical" evidence="6">
    <location>
        <begin position="12"/>
        <end position="32"/>
    </location>
</feature>
<comment type="caution">
    <text evidence="8">The sequence shown here is derived from an EMBL/GenBank/DDBJ whole genome shotgun (WGS) entry which is preliminary data.</text>
</comment>
<proteinExistence type="predicted"/>
<protein>
    <submittedName>
        <fullName evidence="8">MFS family permease</fullName>
    </submittedName>
</protein>
<feature type="transmembrane region" description="Helical" evidence="6">
    <location>
        <begin position="100"/>
        <end position="122"/>
    </location>
</feature>
<dbReference type="PANTHER" id="PTHR23531">
    <property type="entry name" value="QUINOLENE RESISTANCE PROTEIN NORA"/>
    <property type="match status" value="1"/>
</dbReference>
<evidence type="ECO:0000256" key="2">
    <source>
        <dbReference type="ARBA" id="ARBA00022448"/>
    </source>
</evidence>
<feature type="transmembrane region" description="Helical" evidence="6">
    <location>
        <begin position="301"/>
        <end position="323"/>
    </location>
</feature>
<feature type="domain" description="Major facilitator superfamily (MFS) profile" evidence="7">
    <location>
        <begin position="1"/>
        <end position="388"/>
    </location>
</feature>
<evidence type="ECO:0000313" key="9">
    <source>
        <dbReference type="Proteomes" id="UP001239167"/>
    </source>
</evidence>
<dbReference type="RefSeq" id="WP_196604007.1">
    <property type="nucleotide sequence ID" value="NZ_CP116940.1"/>
</dbReference>
<evidence type="ECO:0000313" key="8">
    <source>
        <dbReference type="EMBL" id="MDQ0203879.1"/>
    </source>
</evidence>
<reference evidence="8 9" key="1">
    <citation type="submission" date="2023-07" db="EMBL/GenBank/DDBJ databases">
        <title>Genomic Encyclopedia of Type Strains, Phase IV (KMG-IV): sequencing the most valuable type-strain genomes for metagenomic binning, comparative biology and taxonomic classification.</title>
        <authorList>
            <person name="Goeker M."/>
        </authorList>
    </citation>
    <scope>NUCLEOTIDE SEQUENCE [LARGE SCALE GENOMIC DNA]</scope>
    <source>
        <strain evidence="8 9">DSM 16980</strain>
    </source>
</reference>
<keyword evidence="9" id="KW-1185">Reference proteome</keyword>
<evidence type="ECO:0000256" key="3">
    <source>
        <dbReference type="ARBA" id="ARBA00022692"/>
    </source>
</evidence>
<feature type="transmembrane region" description="Helical" evidence="6">
    <location>
        <begin position="335"/>
        <end position="359"/>
    </location>
</feature>
<dbReference type="PROSITE" id="PS50850">
    <property type="entry name" value="MFS"/>
    <property type="match status" value="1"/>
</dbReference>
<feature type="transmembrane region" description="Helical" evidence="6">
    <location>
        <begin position="134"/>
        <end position="157"/>
    </location>
</feature>
<gene>
    <name evidence="8" type="ORF">J2S01_001598</name>
</gene>
<dbReference type="InterPro" id="IPR036259">
    <property type="entry name" value="MFS_trans_sf"/>
</dbReference>
<feature type="transmembrane region" description="Helical" evidence="6">
    <location>
        <begin position="365"/>
        <end position="383"/>
    </location>
</feature>
<evidence type="ECO:0000259" key="7">
    <source>
        <dbReference type="PROSITE" id="PS50850"/>
    </source>
</evidence>
<keyword evidence="4 6" id="KW-1133">Transmembrane helix</keyword>
<dbReference type="InterPro" id="IPR011701">
    <property type="entry name" value="MFS"/>
</dbReference>
<evidence type="ECO:0000256" key="5">
    <source>
        <dbReference type="ARBA" id="ARBA00023136"/>
    </source>
</evidence>
<evidence type="ECO:0000256" key="4">
    <source>
        <dbReference type="ARBA" id="ARBA00022989"/>
    </source>
</evidence>
<dbReference type="EMBL" id="JAUSUE010000010">
    <property type="protein sequence ID" value="MDQ0203879.1"/>
    <property type="molecule type" value="Genomic_DNA"/>
</dbReference>
<dbReference type="Gene3D" id="1.20.1250.20">
    <property type="entry name" value="MFS general substrate transporter like domains"/>
    <property type="match status" value="2"/>
</dbReference>
<dbReference type="Proteomes" id="UP001239167">
    <property type="component" value="Unassembled WGS sequence"/>
</dbReference>
<dbReference type="CDD" id="cd17489">
    <property type="entry name" value="MFS_YfcJ_like"/>
    <property type="match status" value="1"/>
</dbReference>
<accession>A0ABT9Y9U7</accession>
<organism evidence="8 9">
    <name type="scientific">Pectinatus haikarae</name>
    <dbReference type="NCBI Taxonomy" id="349096"/>
    <lineage>
        <taxon>Bacteria</taxon>
        <taxon>Bacillati</taxon>
        <taxon>Bacillota</taxon>
        <taxon>Negativicutes</taxon>
        <taxon>Selenomonadales</taxon>
        <taxon>Selenomonadaceae</taxon>
        <taxon>Pectinatus</taxon>
    </lineage>
</organism>
<dbReference type="Pfam" id="PF07690">
    <property type="entry name" value="MFS_1"/>
    <property type="match status" value="2"/>
</dbReference>
<comment type="subcellular location">
    <subcellularLocation>
        <location evidence="1">Cell membrane</location>
        <topology evidence="1">Multi-pass membrane protein</topology>
    </subcellularLocation>
</comment>
<feature type="transmembrane region" description="Helical" evidence="6">
    <location>
        <begin position="44"/>
        <end position="64"/>
    </location>
</feature>
<keyword evidence="3 6" id="KW-0812">Transmembrane</keyword>
<dbReference type="InterPro" id="IPR020846">
    <property type="entry name" value="MFS_dom"/>
</dbReference>
<feature type="transmembrane region" description="Helical" evidence="6">
    <location>
        <begin position="212"/>
        <end position="232"/>
    </location>
</feature>
<evidence type="ECO:0000256" key="6">
    <source>
        <dbReference type="SAM" id="Phobius"/>
    </source>
</evidence>